<sequence length="1285" mass="141741">MANLLTIPLKKSYEVDIQTPVRDYIQQHCAAHPNQFKDDIERWQKLRRDYVDGGIHMDRVDAALRYHAQLVCILAKLPTDINLAIPYAHAFASRNALPITLNNLAFERVCVLFNIVALHSQLAAAEDRSNQEGIKRAVLNYRNAAGTLHYMITKALSSLHFLPDDEVPADLSEDFLKSLEYLMKAQAEECGWQNAKLASVKNGLVARLAQKTASEYSAAADVIAHASPETKGSYPSVRHWLPHLEAKRCHFYAVAQYRKSIDENEGNKYGVELARLTLAQLHAKTAYDRARRGGVVQTVVQDTKSLLDNVAKDIARAERDNDLIYHQDVPAHSALPEIVIASLIPKIEPPTGLTQIPTLISDDQVLFKDLLAWAAREAINIYNDRKQNLIEERIISATRDLDELISQTLRELNLPASLEALERPIGLPPSLLKKAEEVRLANGPATINASIEDVQRLAKQDMDILNEALDILDEEASEDEALRKERPLPRPPSHEANAVLVEKASRYRNILEEAAKSDEFVREKWDDWEQNIVELTWDQADLEAAVPSSTIKATGRLSAASPPTQVNARKLRALLDDIERLKRSRARIIEQAQNVAEADEEVIRSRVVRVSAGFVKWADMKPAMFEDQSDEELAKYDGYIMEVEESERKQVELLDEIRARNEVFVQSRKEDPSVREREAALQSLDLSYHKYKEIKRNLEEGYQFYNDLASILLQFKEACKQWRTQRKQEIHSLSQAMQAMSLEEVKRPVPFAQHISLPAIPGSSPRIQKRAMNETNIGITSATLASDGQSYYSIIEVGGMNFRVALDTASSDLWLASSACTTETCNAIPRYPLSYESPSFAAVNGNQTAFNASYADGTSSNGFIARERVTIANLTIPDQTMGIVTDSNVTLTDRTTGLLGLGFPRLSGVNQTVTNSTPFLVNLAQRGLLEYPLFGLHLTRNTSGTISIGAIDASVVMQPANISWNPVVQFAPFASESNVSSYLQWAIPLGGFSVNHTRLAPMPTYTNVTNNMSIALIDIGTPGLYGPFQDVSRLFSLIDGARLVDSSGQWAIPCDTSVPISFTFGGVSYDLQPYEYIIGPAAGNPNLCLSWPMAAPLSSDGIDWQIGASFLRSVYSIFSYGINRKEPPMIGFYSLRNQTAAPSPVDAVSSIFEFISGISTVATTLPNFPLPTPTFTTPPYAFNASVPTSNGGIVSSGLATSTYRPVLGGPNGVNASAIPTISPKPALQTLILTNAQGLLTTSTKTLEEPTVTLALPPGWNAASHPHIDTFAMLLILALSCTWLLL</sequence>
<protein>
    <submittedName>
        <fullName evidence="1">Uncharacterized protein</fullName>
    </submittedName>
</protein>
<proteinExistence type="predicted"/>
<reference evidence="1 2" key="1">
    <citation type="journal article" date="2021" name="Appl. Environ. Microbiol.">
        <title>Genetic linkage and physical mapping for an oyster mushroom Pleurotus cornucopiae and QTL analysis for the trait cap color.</title>
        <authorList>
            <person name="Zhang Y."/>
            <person name="Gao W."/>
            <person name="Sonnenberg A."/>
            <person name="Chen Q."/>
            <person name="Zhang J."/>
            <person name="Huang C."/>
        </authorList>
    </citation>
    <scope>NUCLEOTIDE SEQUENCE [LARGE SCALE GENOMIC DNA]</scope>
    <source>
        <strain evidence="1">CCMSSC00406</strain>
    </source>
</reference>
<evidence type="ECO:0000313" key="2">
    <source>
        <dbReference type="Proteomes" id="UP000824881"/>
    </source>
</evidence>
<name>A0ACB7J5C2_PLECO</name>
<keyword evidence="2" id="KW-1185">Reference proteome</keyword>
<evidence type="ECO:0000313" key="1">
    <source>
        <dbReference type="EMBL" id="KAG9225048.1"/>
    </source>
</evidence>
<dbReference type="EMBL" id="WQMT02000003">
    <property type="protein sequence ID" value="KAG9225048.1"/>
    <property type="molecule type" value="Genomic_DNA"/>
</dbReference>
<accession>A0ACB7J5C2</accession>
<gene>
    <name evidence="1" type="ORF">CCMSSC00406_0001801</name>
</gene>
<comment type="caution">
    <text evidence="1">The sequence shown here is derived from an EMBL/GenBank/DDBJ whole genome shotgun (WGS) entry which is preliminary data.</text>
</comment>
<dbReference type="Proteomes" id="UP000824881">
    <property type="component" value="Unassembled WGS sequence"/>
</dbReference>
<organism evidence="1 2">
    <name type="scientific">Pleurotus cornucopiae</name>
    <name type="common">Cornucopia mushroom</name>
    <dbReference type="NCBI Taxonomy" id="5321"/>
    <lineage>
        <taxon>Eukaryota</taxon>
        <taxon>Fungi</taxon>
        <taxon>Dikarya</taxon>
        <taxon>Basidiomycota</taxon>
        <taxon>Agaricomycotina</taxon>
        <taxon>Agaricomycetes</taxon>
        <taxon>Agaricomycetidae</taxon>
        <taxon>Agaricales</taxon>
        <taxon>Pleurotineae</taxon>
        <taxon>Pleurotaceae</taxon>
        <taxon>Pleurotus</taxon>
    </lineage>
</organism>